<evidence type="ECO:0000256" key="3">
    <source>
        <dbReference type="ARBA" id="ARBA00022989"/>
    </source>
</evidence>
<dbReference type="SUPFAM" id="SSF53822">
    <property type="entry name" value="Periplasmic binding protein-like I"/>
    <property type="match status" value="1"/>
</dbReference>
<comment type="caution">
    <text evidence="7">The sequence shown here is derived from an EMBL/GenBank/DDBJ whole genome shotgun (WGS) entry which is preliminary data.</text>
</comment>
<dbReference type="GO" id="GO:0017046">
    <property type="term" value="F:peptide hormone binding"/>
    <property type="evidence" value="ECO:0007669"/>
    <property type="project" value="TreeGrafter"/>
</dbReference>
<gene>
    <name evidence="7" type="ORF">RRG08_047551</name>
</gene>
<feature type="chain" id="PRO_5042211587" description="Receptor ligand binding region domain-containing protein" evidence="5">
    <location>
        <begin position="36"/>
        <end position="275"/>
    </location>
</feature>
<keyword evidence="5" id="KW-0732">Signal</keyword>
<organism evidence="7 8">
    <name type="scientific">Elysia crispata</name>
    <name type="common">lettuce slug</name>
    <dbReference type="NCBI Taxonomy" id="231223"/>
    <lineage>
        <taxon>Eukaryota</taxon>
        <taxon>Metazoa</taxon>
        <taxon>Spiralia</taxon>
        <taxon>Lophotrochozoa</taxon>
        <taxon>Mollusca</taxon>
        <taxon>Gastropoda</taxon>
        <taxon>Heterobranchia</taxon>
        <taxon>Euthyneura</taxon>
        <taxon>Panpulmonata</taxon>
        <taxon>Sacoglossa</taxon>
        <taxon>Placobranchoidea</taxon>
        <taxon>Plakobranchidae</taxon>
        <taxon>Elysia</taxon>
    </lineage>
</organism>
<feature type="signal peptide" evidence="5">
    <location>
        <begin position="1"/>
        <end position="35"/>
    </location>
</feature>
<evidence type="ECO:0000256" key="2">
    <source>
        <dbReference type="ARBA" id="ARBA00022692"/>
    </source>
</evidence>
<dbReference type="InterPro" id="IPR028082">
    <property type="entry name" value="Peripla_BP_I"/>
</dbReference>
<dbReference type="Gene3D" id="3.40.50.2300">
    <property type="match status" value="1"/>
</dbReference>
<dbReference type="PANTHER" id="PTHR44755:SF11">
    <property type="entry name" value="ATRIAL NATRIURETIC PEPTIDE RECEPTOR 3 ISOFORM X1"/>
    <property type="match status" value="1"/>
</dbReference>
<feature type="domain" description="Receptor ligand binding region" evidence="6">
    <location>
        <begin position="92"/>
        <end position="224"/>
    </location>
</feature>
<evidence type="ECO:0000256" key="5">
    <source>
        <dbReference type="SAM" id="SignalP"/>
    </source>
</evidence>
<keyword evidence="8" id="KW-1185">Reference proteome</keyword>
<accession>A0AAE1D1V7</accession>
<dbReference type="GO" id="GO:0016020">
    <property type="term" value="C:membrane"/>
    <property type="evidence" value="ECO:0007669"/>
    <property type="project" value="UniProtKB-SubCell"/>
</dbReference>
<dbReference type="Pfam" id="PF01094">
    <property type="entry name" value="ANF_receptor"/>
    <property type="match status" value="1"/>
</dbReference>
<evidence type="ECO:0000313" key="7">
    <source>
        <dbReference type="EMBL" id="KAK3752779.1"/>
    </source>
</evidence>
<dbReference type="AlphaFoldDB" id="A0AAE1D1V7"/>
<sequence>MKPRKYRALGLPATPGTALLAIVFVLSVSPRLVGATSPASDQSVDPALDTGSVTGQVPMRTLAVNPGSKTPVNVVLLVPYRDTFKWSYPKIMPAVEIALQKIDADENLLADHYLRLRYFDSNCDDANPLNYAVNAYIDKLADVFFGPCCDYSLAPVGRQAMFWKIPLVTVGAEAPDFLTEKLTKYGTLTRAGPKNLLDVSDFLINRIQSFHWKKINILYADDELFVAKSLKGACIKTKLECEPAHLRDHKDKGLMLKKLLGLYNSEYMKQPPTPN</sequence>
<comment type="subcellular location">
    <subcellularLocation>
        <location evidence="1">Membrane</location>
    </subcellularLocation>
</comment>
<dbReference type="Proteomes" id="UP001283361">
    <property type="component" value="Unassembled WGS sequence"/>
</dbReference>
<keyword evidence="4" id="KW-0472">Membrane</keyword>
<keyword evidence="3" id="KW-1133">Transmembrane helix</keyword>
<evidence type="ECO:0000256" key="4">
    <source>
        <dbReference type="ARBA" id="ARBA00023136"/>
    </source>
</evidence>
<reference evidence="7" key="1">
    <citation type="journal article" date="2023" name="G3 (Bethesda)">
        <title>A reference genome for the long-term kleptoplast-retaining sea slug Elysia crispata morphotype clarki.</title>
        <authorList>
            <person name="Eastman K.E."/>
            <person name="Pendleton A.L."/>
            <person name="Shaikh M.A."/>
            <person name="Suttiyut T."/>
            <person name="Ogas R."/>
            <person name="Tomko P."/>
            <person name="Gavelis G."/>
            <person name="Widhalm J.R."/>
            <person name="Wisecaver J.H."/>
        </authorList>
    </citation>
    <scope>NUCLEOTIDE SEQUENCE</scope>
    <source>
        <strain evidence="7">ECLA1</strain>
    </source>
</reference>
<keyword evidence="2" id="KW-0812">Transmembrane</keyword>
<dbReference type="InterPro" id="IPR001828">
    <property type="entry name" value="ANF_lig-bd_rcpt"/>
</dbReference>
<dbReference type="GO" id="GO:0038023">
    <property type="term" value="F:signaling receptor activity"/>
    <property type="evidence" value="ECO:0007669"/>
    <property type="project" value="TreeGrafter"/>
</dbReference>
<proteinExistence type="predicted"/>
<dbReference type="PANTHER" id="PTHR44755">
    <property type="entry name" value="NATRIURETIC PEPTIDE RECEPTOR 3-RELATED"/>
    <property type="match status" value="1"/>
</dbReference>
<protein>
    <recommendedName>
        <fullName evidence="6">Receptor ligand binding region domain-containing protein</fullName>
    </recommendedName>
</protein>
<evidence type="ECO:0000256" key="1">
    <source>
        <dbReference type="ARBA" id="ARBA00004370"/>
    </source>
</evidence>
<name>A0AAE1D1V7_9GAST</name>
<dbReference type="EMBL" id="JAWDGP010005741">
    <property type="protein sequence ID" value="KAK3752779.1"/>
    <property type="molecule type" value="Genomic_DNA"/>
</dbReference>
<evidence type="ECO:0000313" key="8">
    <source>
        <dbReference type="Proteomes" id="UP001283361"/>
    </source>
</evidence>
<dbReference type="GO" id="GO:0007165">
    <property type="term" value="P:signal transduction"/>
    <property type="evidence" value="ECO:0007669"/>
    <property type="project" value="TreeGrafter"/>
</dbReference>
<dbReference type="InterPro" id="IPR052612">
    <property type="entry name" value="ANP_Clearance_Receptor"/>
</dbReference>
<evidence type="ECO:0000259" key="6">
    <source>
        <dbReference type="Pfam" id="PF01094"/>
    </source>
</evidence>